<comment type="caution">
    <text evidence="1">The sequence shown here is derived from an EMBL/GenBank/DDBJ whole genome shotgun (WGS) entry which is preliminary data.</text>
</comment>
<protein>
    <submittedName>
        <fullName evidence="1">Uncharacterized protein</fullName>
    </submittedName>
</protein>
<dbReference type="AlphaFoldDB" id="A0A9X3F049"/>
<organism evidence="1 2">
    <name type="scientific">Nannocystis pusilla</name>
    <dbReference type="NCBI Taxonomy" id="889268"/>
    <lineage>
        <taxon>Bacteria</taxon>
        <taxon>Pseudomonadati</taxon>
        <taxon>Myxococcota</taxon>
        <taxon>Polyangia</taxon>
        <taxon>Nannocystales</taxon>
        <taxon>Nannocystaceae</taxon>
        <taxon>Nannocystis</taxon>
    </lineage>
</organism>
<keyword evidence="2" id="KW-1185">Reference proteome</keyword>
<proteinExistence type="predicted"/>
<accession>A0A9X3F049</accession>
<name>A0A9X3F049_9BACT</name>
<dbReference type="Proteomes" id="UP001150924">
    <property type="component" value="Unassembled WGS sequence"/>
</dbReference>
<reference evidence="1" key="1">
    <citation type="submission" date="2022-11" db="EMBL/GenBank/DDBJ databases">
        <title>Minimal conservation of predation-associated metabolite biosynthetic gene clusters underscores biosynthetic potential of Myxococcota including descriptions for ten novel species: Archangium lansinium sp. nov., Myxococcus landrumus sp. nov., Nannocystis bai.</title>
        <authorList>
            <person name="Ahearne A."/>
            <person name="Stevens C."/>
            <person name="Phillips K."/>
        </authorList>
    </citation>
    <scope>NUCLEOTIDE SEQUENCE</scope>
    <source>
        <strain evidence="1">Na p29</strain>
    </source>
</reference>
<gene>
    <name evidence="1" type="ORF">OV079_50315</name>
</gene>
<sequence>MRTPLPDVVAADSWLPLRLAVLPDGVAIFGWVRVEGSEHPLSYLAVGTAGALRRIPLRHEGHAIEGWVKALLPRPGGEFWLVMSGTLWLLDAKGDIHPFDVPTPRLPDPTDWAWRGAAKGWLRVGPESPEEFDHPTLDVESIAVGGDDIWLTLKGANSGGGFTAVLKTGPHGAPVVLPSAGHIQGRVWSHHEGPRALQLLADGSDEALRSFEATVLPGLRSLAPLLQIYLARDGTRRSVVALVAPKALRPSLVTDIAAVLGAEPTVVSPPPEVERMLYDAVRK</sequence>
<evidence type="ECO:0000313" key="2">
    <source>
        <dbReference type="Proteomes" id="UP001150924"/>
    </source>
</evidence>
<evidence type="ECO:0000313" key="1">
    <source>
        <dbReference type="EMBL" id="MCY1013594.1"/>
    </source>
</evidence>
<dbReference type="EMBL" id="JAPNKE010000002">
    <property type="protein sequence ID" value="MCY1013594.1"/>
    <property type="molecule type" value="Genomic_DNA"/>
</dbReference>
<dbReference type="RefSeq" id="WP_267777659.1">
    <property type="nucleotide sequence ID" value="NZ_JAPNKE010000002.1"/>
</dbReference>